<organism evidence="1 2">
    <name type="scientific">Fusarium duplospermum</name>
    <dbReference type="NCBI Taxonomy" id="1325734"/>
    <lineage>
        <taxon>Eukaryota</taxon>
        <taxon>Fungi</taxon>
        <taxon>Dikarya</taxon>
        <taxon>Ascomycota</taxon>
        <taxon>Pezizomycotina</taxon>
        <taxon>Sordariomycetes</taxon>
        <taxon>Hypocreomycetidae</taxon>
        <taxon>Hypocreales</taxon>
        <taxon>Nectriaceae</taxon>
        <taxon>Fusarium</taxon>
        <taxon>Fusarium solani species complex</taxon>
    </lineage>
</organism>
<accession>A0A428Q6V2</accession>
<reference evidence="1 2" key="1">
    <citation type="submission" date="2017-06" db="EMBL/GenBank/DDBJ databases">
        <title>Comparative genomic analysis of Ambrosia Fusariam Clade fungi.</title>
        <authorList>
            <person name="Stajich J.E."/>
            <person name="Carrillo J."/>
            <person name="Kijimoto T."/>
            <person name="Eskalen A."/>
            <person name="O'Donnell K."/>
            <person name="Kasson M."/>
        </authorList>
    </citation>
    <scope>NUCLEOTIDE SEQUENCE [LARGE SCALE GENOMIC DNA]</scope>
    <source>
        <strain evidence="1 2">NRRL62584</strain>
    </source>
</reference>
<sequence>MVSQPIRDGSGKSVMLDQKLYLEENSVHDDADIVSTTLDLPGREDSERQDWAHRGNLQSPEMETIIFAIETAYANGSITREDVQDMFASQLEAQWLMIRDFLPYRALARNQPHFGRADAFDTSLVAATFAAT</sequence>
<name>A0A428Q6V2_9HYPO</name>
<protein>
    <submittedName>
        <fullName evidence="1">Uncharacterized protein</fullName>
    </submittedName>
</protein>
<dbReference type="Proteomes" id="UP000288168">
    <property type="component" value="Unassembled WGS sequence"/>
</dbReference>
<dbReference type="OrthoDB" id="5074893at2759"/>
<dbReference type="EMBL" id="NKCI01000054">
    <property type="protein sequence ID" value="RSL60994.1"/>
    <property type="molecule type" value="Genomic_DNA"/>
</dbReference>
<gene>
    <name evidence="1" type="ORF">CEP54_006473</name>
</gene>
<evidence type="ECO:0000313" key="1">
    <source>
        <dbReference type="EMBL" id="RSL60994.1"/>
    </source>
</evidence>
<proteinExistence type="predicted"/>
<keyword evidence="2" id="KW-1185">Reference proteome</keyword>
<comment type="caution">
    <text evidence="1">The sequence shown here is derived from an EMBL/GenBank/DDBJ whole genome shotgun (WGS) entry which is preliminary data.</text>
</comment>
<dbReference type="AlphaFoldDB" id="A0A428Q6V2"/>
<evidence type="ECO:0000313" key="2">
    <source>
        <dbReference type="Proteomes" id="UP000288168"/>
    </source>
</evidence>